<dbReference type="SUPFAM" id="SSF109854">
    <property type="entry name" value="DinB/YfiT-like putative metalloenzymes"/>
    <property type="match status" value="1"/>
</dbReference>
<gene>
    <name evidence="1" type="ORF">RM697_07085</name>
</gene>
<reference evidence="1 2" key="1">
    <citation type="submission" date="2023-09" db="EMBL/GenBank/DDBJ databases">
        <authorList>
            <person name="Rey-Velasco X."/>
        </authorList>
    </citation>
    <scope>NUCLEOTIDE SEQUENCE [LARGE SCALE GENOMIC DNA]</scope>
    <source>
        <strain evidence="1 2">W332</strain>
    </source>
</reference>
<dbReference type="Pfam" id="PF07606">
    <property type="entry name" value="DUF1569"/>
    <property type="match status" value="1"/>
</dbReference>
<dbReference type="Gene3D" id="1.20.120.450">
    <property type="entry name" value="dinb family like domain"/>
    <property type="match status" value="1"/>
</dbReference>
<protein>
    <submittedName>
        <fullName evidence="1">DUF1569 domain-containing protein</fullName>
    </submittedName>
</protein>
<proteinExistence type="predicted"/>
<dbReference type="InterPro" id="IPR011463">
    <property type="entry name" value="DUF1569"/>
</dbReference>
<dbReference type="EMBL" id="JAVRIA010000003">
    <property type="protein sequence ID" value="MDT0558403.1"/>
    <property type="molecule type" value="Genomic_DNA"/>
</dbReference>
<accession>A0ABU2YMW0</accession>
<sequence length="147" mass="17738">MTSFFDKGTFEELNRRIDALNKNHKPQWGKMDVAQMLWHCQGPLNIILNHNDYNLKPNWLVKTFFKKTMYSDKLWRKNLPTISVFKSSESKDFENERRKLLDLVQELNTHKDRNTWQPHPVFGKLTKAQWGKMQYKHLDHHLRQFGV</sequence>
<dbReference type="InterPro" id="IPR034660">
    <property type="entry name" value="DinB/YfiT-like"/>
</dbReference>
<organism evidence="1 2">
    <name type="scientific">Microcosmobacter mediterraneus</name>
    <dbReference type="NCBI Taxonomy" id="3075607"/>
    <lineage>
        <taxon>Bacteria</taxon>
        <taxon>Pseudomonadati</taxon>
        <taxon>Bacteroidota</taxon>
        <taxon>Flavobacteriia</taxon>
        <taxon>Flavobacteriales</taxon>
        <taxon>Flavobacteriaceae</taxon>
        <taxon>Microcosmobacter</taxon>
    </lineage>
</organism>
<evidence type="ECO:0000313" key="1">
    <source>
        <dbReference type="EMBL" id="MDT0558403.1"/>
    </source>
</evidence>
<keyword evidence="2" id="KW-1185">Reference proteome</keyword>
<evidence type="ECO:0000313" key="2">
    <source>
        <dbReference type="Proteomes" id="UP001259492"/>
    </source>
</evidence>
<dbReference type="Proteomes" id="UP001259492">
    <property type="component" value="Unassembled WGS sequence"/>
</dbReference>
<comment type="caution">
    <text evidence="1">The sequence shown here is derived from an EMBL/GenBank/DDBJ whole genome shotgun (WGS) entry which is preliminary data.</text>
</comment>
<name>A0ABU2YMW0_9FLAO</name>
<dbReference type="RefSeq" id="WP_311427171.1">
    <property type="nucleotide sequence ID" value="NZ_JAVRIA010000003.1"/>
</dbReference>